<keyword evidence="15" id="KW-1185">Reference proteome</keyword>
<dbReference type="InterPro" id="IPR037197">
    <property type="entry name" value="WWE_dom_sf"/>
</dbReference>
<dbReference type="AlphaFoldDB" id="A0A6J1NMD3"/>
<dbReference type="GO" id="GO:0016055">
    <property type="term" value="P:Wnt signaling pathway"/>
    <property type="evidence" value="ECO:0007669"/>
    <property type="project" value="UniProtKB-KW"/>
</dbReference>
<dbReference type="GO" id="GO:0051865">
    <property type="term" value="P:protein autoubiquitination"/>
    <property type="evidence" value="ECO:0007669"/>
    <property type="project" value="UniProtKB-UniRule"/>
</dbReference>
<keyword evidence="6 11" id="KW-0479">Metal-binding</keyword>
<dbReference type="Gene3D" id="3.30.40.10">
    <property type="entry name" value="Zinc/RING finger domain, C3HC4 (zinc finger)"/>
    <property type="match status" value="1"/>
</dbReference>
<dbReference type="InterPro" id="IPR044110">
    <property type="entry name" value="RING-HC_RNF146"/>
</dbReference>
<dbReference type="SMART" id="SM00678">
    <property type="entry name" value="WWE"/>
    <property type="match status" value="1"/>
</dbReference>
<dbReference type="GO" id="GO:0072572">
    <property type="term" value="F:poly-ADP-D-ribose binding"/>
    <property type="evidence" value="ECO:0007669"/>
    <property type="project" value="UniProtKB-UniRule"/>
</dbReference>
<evidence type="ECO:0000256" key="4">
    <source>
        <dbReference type="ARBA" id="ARBA00022679"/>
    </source>
</evidence>
<dbReference type="InterPro" id="IPR018123">
    <property type="entry name" value="WWE-dom_subgr"/>
</dbReference>
<dbReference type="InterPro" id="IPR013083">
    <property type="entry name" value="Znf_RING/FYVE/PHD"/>
</dbReference>
<feature type="domain" description="RING-type" evidence="13">
    <location>
        <begin position="10"/>
        <end position="48"/>
    </location>
</feature>
<dbReference type="GO" id="GO:0061630">
    <property type="term" value="F:ubiquitin protein ligase activity"/>
    <property type="evidence" value="ECO:0007669"/>
    <property type="project" value="UniProtKB-UniRule"/>
</dbReference>
<evidence type="ECO:0000256" key="8">
    <source>
        <dbReference type="ARBA" id="ARBA00022786"/>
    </source>
</evidence>
<proteinExistence type="predicted"/>
<evidence type="ECO:0000256" key="10">
    <source>
        <dbReference type="PROSITE-ProRule" id="PRU00175"/>
    </source>
</evidence>
<dbReference type="SUPFAM" id="SSF57850">
    <property type="entry name" value="RING/U-box"/>
    <property type="match status" value="1"/>
</dbReference>
<keyword evidence="5" id="KW-0879">Wnt signaling pathway</keyword>
<dbReference type="PROSITE" id="PS50918">
    <property type="entry name" value="WWE"/>
    <property type="match status" value="1"/>
</dbReference>
<protein>
    <recommendedName>
        <fullName evidence="11">E3 ubiquitin-protein ligase</fullName>
        <ecNumber evidence="11">2.3.2.27</ecNumber>
    </recommendedName>
</protein>
<reference evidence="16" key="1">
    <citation type="submission" date="2025-08" db="UniProtKB">
        <authorList>
            <consortium name="RefSeq"/>
        </authorList>
    </citation>
    <scope>IDENTIFICATION</scope>
</reference>
<dbReference type="PROSITE" id="PS50089">
    <property type="entry name" value="ZF_RING_2"/>
    <property type="match status" value="1"/>
</dbReference>
<evidence type="ECO:0000256" key="2">
    <source>
        <dbReference type="ARBA" id="ARBA00004514"/>
    </source>
</evidence>
<dbReference type="GeneID" id="112051661"/>
<keyword evidence="4 11" id="KW-0808">Transferase</keyword>
<comment type="pathway">
    <text evidence="11">Protein modification; protein ubiquitination.</text>
</comment>
<evidence type="ECO:0000256" key="1">
    <source>
        <dbReference type="ARBA" id="ARBA00000900"/>
    </source>
</evidence>
<evidence type="ECO:0000256" key="12">
    <source>
        <dbReference type="SAM" id="MobiDB-lite"/>
    </source>
</evidence>
<gene>
    <name evidence="16" type="primary">LOC112051661</name>
</gene>
<dbReference type="InterPro" id="IPR004170">
    <property type="entry name" value="WWE_dom"/>
</dbReference>
<dbReference type="Gene3D" id="3.30.720.50">
    <property type="match status" value="1"/>
</dbReference>
<comment type="PTM">
    <text evidence="11">Ubiquitinated; autoubiquitinated.</text>
</comment>
<comment type="function">
    <text evidence="11">E3 ubiquitin-protein ligase that specifically binds poly-ADP-ribosylated proteins and mediates their ubiquitination and subsequent degradation.</text>
</comment>
<dbReference type="CDD" id="cd16546">
    <property type="entry name" value="RING-HC_RNF146"/>
    <property type="match status" value="1"/>
</dbReference>
<dbReference type="RefSeq" id="XP_023946157.2">
    <property type="nucleotide sequence ID" value="XM_024090389.2"/>
</dbReference>
<evidence type="ECO:0000259" key="13">
    <source>
        <dbReference type="PROSITE" id="PS50089"/>
    </source>
</evidence>
<feature type="domain" description="WWE" evidence="14">
    <location>
        <begin position="66"/>
        <end position="142"/>
    </location>
</feature>
<evidence type="ECO:0000259" key="14">
    <source>
        <dbReference type="PROSITE" id="PS50918"/>
    </source>
</evidence>
<dbReference type="PANTHER" id="PTHR13417">
    <property type="entry name" value="E3 UBIQUITIN-PROTEIN LIGASE RNF146"/>
    <property type="match status" value="1"/>
</dbReference>
<evidence type="ECO:0000256" key="5">
    <source>
        <dbReference type="ARBA" id="ARBA00022687"/>
    </source>
</evidence>
<dbReference type="GO" id="GO:0005634">
    <property type="term" value="C:nucleus"/>
    <property type="evidence" value="ECO:0007669"/>
    <property type="project" value="TreeGrafter"/>
</dbReference>
<evidence type="ECO:0000313" key="16">
    <source>
        <dbReference type="RefSeq" id="XP_023946157.2"/>
    </source>
</evidence>
<dbReference type="GO" id="GO:0006511">
    <property type="term" value="P:ubiquitin-dependent protein catabolic process"/>
    <property type="evidence" value="ECO:0007669"/>
    <property type="project" value="UniProtKB-UniRule"/>
</dbReference>
<organism evidence="15 16">
    <name type="scientific">Bicyclus anynana</name>
    <name type="common">Squinting bush brown butterfly</name>
    <dbReference type="NCBI Taxonomy" id="110368"/>
    <lineage>
        <taxon>Eukaryota</taxon>
        <taxon>Metazoa</taxon>
        <taxon>Ecdysozoa</taxon>
        <taxon>Arthropoda</taxon>
        <taxon>Hexapoda</taxon>
        <taxon>Insecta</taxon>
        <taxon>Pterygota</taxon>
        <taxon>Neoptera</taxon>
        <taxon>Endopterygota</taxon>
        <taxon>Lepidoptera</taxon>
        <taxon>Glossata</taxon>
        <taxon>Ditrysia</taxon>
        <taxon>Papilionoidea</taxon>
        <taxon>Nymphalidae</taxon>
        <taxon>Satyrinae</taxon>
        <taxon>Satyrini</taxon>
        <taxon>Mycalesina</taxon>
        <taxon>Bicyclus</taxon>
    </lineage>
</organism>
<evidence type="ECO:0000256" key="7">
    <source>
        <dbReference type="ARBA" id="ARBA00022771"/>
    </source>
</evidence>
<dbReference type="Pfam" id="PF13920">
    <property type="entry name" value="zf-C3HC4_3"/>
    <property type="match status" value="1"/>
</dbReference>
<feature type="compositionally biased region" description="Polar residues" evidence="12">
    <location>
        <begin position="169"/>
        <end position="178"/>
    </location>
</feature>
<dbReference type="PANTHER" id="PTHR13417:SF2">
    <property type="entry name" value="E3 UBIQUITIN-PROTEIN LIGASE RNF146"/>
    <property type="match status" value="1"/>
</dbReference>
<comment type="catalytic activity">
    <reaction evidence="1 11">
        <text>S-ubiquitinyl-[E2 ubiquitin-conjugating enzyme]-L-cysteine + [acceptor protein]-L-lysine = [E2 ubiquitin-conjugating enzyme]-L-cysteine + N(6)-ubiquitinyl-[acceptor protein]-L-lysine.</text>
        <dbReference type="EC" id="2.3.2.27"/>
    </reaction>
</comment>
<comment type="subcellular location">
    <subcellularLocation>
        <location evidence="2 11">Cytoplasm</location>
        <location evidence="2 11">Cytosol</location>
    </subcellularLocation>
</comment>
<evidence type="ECO:0000256" key="3">
    <source>
        <dbReference type="ARBA" id="ARBA00022490"/>
    </source>
</evidence>
<dbReference type="PROSITE" id="PS00518">
    <property type="entry name" value="ZF_RING_1"/>
    <property type="match status" value="1"/>
</dbReference>
<dbReference type="GO" id="GO:0005829">
    <property type="term" value="C:cytosol"/>
    <property type="evidence" value="ECO:0007669"/>
    <property type="project" value="UniProtKB-SubCell"/>
</dbReference>
<dbReference type="InterPro" id="IPR001841">
    <property type="entry name" value="Znf_RING"/>
</dbReference>
<evidence type="ECO:0000256" key="6">
    <source>
        <dbReference type="ARBA" id="ARBA00022723"/>
    </source>
</evidence>
<keyword evidence="8 11" id="KW-0833">Ubl conjugation pathway</keyword>
<evidence type="ECO:0000256" key="11">
    <source>
        <dbReference type="RuleBase" id="RU367115"/>
    </source>
</evidence>
<keyword evidence="7 10" id="KW-0863">Zinc-finger</keyword>
<feature type="region of interest" description="Disordered" evidence="12">
    <location>
        <begin position="156"/>
        <end position="191"/>
    </location>
</feature>
<dbReference type="Proteomes" id="UP001652582">
    <property type="component" value="Chromosome 15"/>
</dbReference>
<dbReference type="UniPathway" id="UPA00143"/>
<keyword evidence="3 11" id="KW-0963">Cytoplasm</keyword>
<sequence length="276" mass="31176">MERDNRDQDCAICLQKYHHPAELPCGHVFCFLCVKGIARTSKKCAICRTNIPADYFDHPVLLDNPDTDEILEPENEKYHWYYEGRNGWWKYDERSNVDLESAFNSNEAQCLLLLAGTLYVVDLQNNIQIRRNDPTKRRRIKRDLTTLPSKGIAGIKILDTTQTDDTENNSDVNINNTENAEHGNEENVSDINTNNTVNAEHANEQNTSDVNINNTENAEHGNGVILLANVSITSGQGVSTTGQTVNDLADRLSNINLQIEDTTNYEEPVLQDRDNV</sequence>
<comment type="domain">
    <text evidence="11">The WWE domain mediates non-covalent poly(ADP-ribose)-binding.</text>
</comment>
<dbReference type="SUPFAM" id="SSF117839">
    <property type="entry name" value="WWE domain"/>
    <property type="match status" value="1"/>
</dbReference>
<dbReference type="GO" id="GO:0008270">
    <property type="term" value="F:zinc ion binding"/>
    <property type="evidence" value="ECO:0007669"/>
    <property type="project" value="UniProtKB-UniRule"/>
</dbReference>
<evidence type="ECO:0000313" key="15">
    <source>
        <dbReference type="Proteomes" id="UP001652582"/>
    </source>
</evidence>
<dbReference type="InterPro" id="IPR033509">
    <property type="entry name" value="RNF146"/>
</dbReference>
<dbReference type="InterPro" id="IPR017907">
    <property type="entry name" value="Znf_RING_CS"/>
</dbReference>
<dbReference type="KEGG" id="bany:112051661"/>
<keyword evidence="9 11" id="KW-0862">Zinc</keyword>
<name>A0A6J1NMD3_BICAN</name>
<accession>A0A6J1NMD3</accession>
<dbReference type="Pfam" id="PF02825">
    <property type="entry name" value="WWE"/>
    <property type="match status" value="1"/>
</dbReference>
<evidence type="ECO:0000256" key="9">
    <source>
        <dbReference type="ARBA" id="ARBA00022833"/>
    </source>
</evidence>
<dbReference type="SMART" id="SM00184">
    <property type="entry name" value="RING"/>
    <property type="match status" value="1"/>
</dbReference>
<dbReference type="EC" id="2.3.2.27" evidence="11"/>
<dbReference type="OrthoDB" id="10065815at2759"/>